<comment type="caution">
    <text evidence="1">The sequence shown here is derived from an EMBL/GenBank/DDBJ whole genome shotgun (WGS) entry which is preliminary data.</text>
</comment>
<name>A0A699YDB4_HAELA</name>
<feature type="non-terminal residue" evidence="1">
    <location>
        <position position="1"/>
    </location>
</feature>
<sequence length="147" mass="14934">MVLCRADDSLKGGRAHTTVPQQAAIAAAAGPWVACLAPACSPGQGTHGPWLAELSALATTQLKRPPPALPNALYIERCITLPAQPQCACCAWLAGKCWAQALRLQAVWLPGCCLGAVGACVGPLPGTTSCPAPAVHAAGYRLGEGLT</sequence>
<organism evidence="1 2">
    <name type="scientific">Haematococcus lacustris</name>
    <name type="common">Green alga</name>
    <name type="synonym">Haematococcus pluvialis</name>
    <dbReference type="NCBI Taxonomy" id="44745"/>
    <lineage>
        <taxon>Eukaryota</taxon>
        <taxon>Viridiplantae</taxon>
        <taxon>Chlorophyta</taxon>
        <taxon>core chlorophytes</taxon>
        <taxon>Chlorophyceae</taxon>
        <taxon>CS clade</taxon>
        <taxon>Chlamydomonadales</taxon>
        <taxon>Haematococcaceae</taxon>
        <taxon>Haematococcus</taxon>
    </lineage>
</organism>
<keyword evidence="2" id="KW-1185">Reference proteome</keyword>
<gene>
    <name evidence="1" type="ORF">HaLaN_00379</name>
</gene>
<reference evidence="1 2" key="1">
    <citation type="submission" date="2020-02" db="EMBL/GenBank/DDBJ databases">
        <title>Draft genome sequence of Haematococcus lacustris strain NIES-144.</title>
        <authorList>
            <person name="Morimoto D."/>
            <person name="Nakagawa S."/>
            <person name="Yoshida T."/>
            <person name="Sawayama S."/>
        </authorList>
    </citation>
    <scope>NUCLEOTIDE SEQUENCE [LARGE SCALE GENOMIC DNA]</scope>
    <source>
        <strain evidence="1 2">NIES-144</strain>
    </source>
</reference>
<dbReference type="EMBL" id="BLLF01000011">
    <property type="protein sequence ID" value="GFH05848.1"/>
    <property type="molecule type" value="Genomic_DNA"/>
</dbReference>
<dbReference type="AlphaFoldDB" id="A0A699YDB4"/>
<accession>A0A699YDB4</accession>
<protein>
    <submittedName>
        <fullName evidence="1">Uncharacterized protein</fullName>
    </submittedName>
</protein>
<proteinExistence type="predicted"/>
<evidence type="ECO:0000313" key="1">
    <source>
        <dbReference type="EMBL" id="GFH05848.1"/>
    </source>
</evidence>
<dbReference type="Proteomes" id="UP000485058">
    <property type="component" value="Unassembled WGS sequence"/>
</dbReference>
<evidence type="ECO:0000313" key="2">
    <source>
        <dbReference type="Proteomes" id="UP000485058"/>
    </source>
</evidence>